<comment type="similarity">
    <text evidence="2 5">Belongs to the RRF family.</text>
</comment>
<protein>
    <recommendedName>
        <fullName evidence="5">Ribosome-recycling factor</fullName>
        <shortName evidence="5">RRF</shortName>
    </recommendedName>
    <alternativeName>
        <fullName evidence="5">Ribosome-releasing factor</fullName>
    </alternativeName>
</protein>
<evidence type="ECO:0000256" key="3">
    <source>
        <dbReference type="ARBA" id="ARBA00022490"/>
    </source>
</evidence>
<proteinExistence type="inferred from homology"/>
<keyword evidence="9" id="KW-1185">Reference proteome</keyword>
<keyword evidence="4 5" id="KW-0648">Protein biosynthesis</keyword>
<dbReference type="Gene3D" id="3.30.1360.40">
    <property type="match status" value="1"/>
</dbReference>
<dbReference type="InterPro" id="IPR023584">
    <property type="entry name" value="Ribosome_recyc_fac_dom"/>
</dbReference>
<dbReference type="PANTHER" id="PTHR20982:SF3">
    <property type="entry name" value="MITOCHONDRIAL RIBOSOME RECYCLING FACTOR PSEUDO 1"/>
    <property type="match status" value="1"/>
</dbReference>
<evidence type="ECO:0000256" key="1">
    <source>
        <dbReference type="ARBA" id="ARBA00004496"/>
    </source>
</evidence>
<dbReference type="GO" id="GO:0005737">
    <property type="term" value="C:cytoplasm"/>
    <property type="evidence" value="ECO:0007669"/>
    <property type="project" value="UniProtKB-SubCell"/>
</dbReference>
<dbReference type="SUPFAM" id="SSF55194">
    <property type="entry name" value="Ribosome recycling factor, RRF"/>
    <property type="match status" value="1"/>
</dbReference>
<evidence type="ECO:0000256" key="4">
    <source>
        <dbReference type="ARBA" id="ARBA00022917"/>
    </source>
</evidence>
<comment type="subcellular location">
    <subcellularLocation>
        <location evidence="1 5">Cytoplasm</location>
    </subcellularLocation>
</comment>
<gene>
    <name evidence="5 8" type="primary">frr</name>
    <name evidence="8" type="ORF">HP397_04470</name>
</gene>
<feature type="domain" description="Ribosome recycling factor" evidence="7">
    <location>
        <begin position="21"/>
        <end position="183"/>
    </location>
</feature>
<accession>A0A7Z0PGC9</accession>
<dbReference type="Gene3D" id="1.10.132.20">
    <property type="entry name" value="Ribosome-recycling factor"/>
    <property type="match status" value="1"/>
</dbReference>
<dbReference type="FunFam" id="3.30.1360.40:FF:000001">
    <property type="entry name" value="Ribosome-recycling factor"/>
    <property type="match status" value="1"/>
</dbReference>
<dbReference type="InterPro" id="IPR002661">
    <property type="entry name" value="Ribosome_recyc_fac"/>
</dbReference>
<evidence type="ECO:0000259" key="7">
    <source>
        <dbReference type="Pfam" id="PF01765"/>
    </source>
</evidence>
<feature type="coiled-coil region" evidence="6">
    <location>
        <begin position="125"/>
        <end position="173"/>
    </location>
</feature>
<evidence type="ECO:0000256" key="6">
    <source>
        <dbReference type="SAM" id="Coils"/>
    </source>
</evidence>
<keyword evidence="3 5" id="KW-0963">Cytoplasm</keyword>
<name>A0A7Z0PGC9_9FUSO</name>
<evidence type="ECO:0000256" key="2">
    <source>
        <dbReference type="ARBA" id="ARBA00005912"/>
    </source>
</evidence>
<dbReference type="GO" id="GO:0043023">
    <property type="term" value="F:ribosomal large subunit binding"/>
    <property type="evidence" value="ECO:0007669"/>
    <property type="project" value="TreeGrafter"/>
</dbReference>
<evidence type="ECO:0000313" key="8">
    <source>
        <dbReference type="EMBL" id="NYV28067.1"/>
    </source>
</evidence>
<dbReference type="AlphaFoldDB" id="A0A7Z0PGC9"/>
<dbReference type="Proteomes" id="UP000526184">
    <property type="component" value="Unassembled WGS sequence"/>
</dbReference>
<dbReference type="EMBL" id="JABMKT010000020">
    <property type="protein sequence ID" value="NYV28067.1"/>
    <property type="molecule type" value="Genomic_DNA"/>
</dbReference>
<evidence type="ECO:0000256" key="5">
    <source>
        <dbReference type="HAMAP-Rule" id="MF_00040"/>
    </source>
</evidence>
<dbReference type="InterPro" id="IPR036191">
    <property type="entry name" value="RRF_sf"/>
</dbReference>
<dbReference type="FunFam" id="1.10.132.20:FF:000001">
    <property type="entry name" value="Ribosome-recycling factor"/>
    <property type="match status" value="1"/>
</dbReference>
<sequence length="185" mass="21178">MVDELLLEIEEKMEKTLESTKTRFSHVRAGRANVSMVDGVTVDYYGQISPLNQVGSVTAPEPRLLVIDPWDKSLIPAIEKAILAANLGFNPSNDGRIIRLVVPELTEERRKEYVKVVRKEAEEGKVAARNIRKDYNNKVRKMEKDSEITEDDLKHVEDKIQKLTDECIKHIDELLAKKEKELLNI</sequence>
<dbReference type="GO" id="GO:0006415">
    <property type="term" value="P:translational termination"/>
    <property type="evidence" value="ECO:0007669"/>
    <property type="project" value="UniProtKB-UniRule"/>
</dbReference>
<dbReference type="HAMAP" id="MF_00040">
    <property type="entry name" value="RRF"/>
    <property type="match status" value="1"/>
</dbReference>
<dbReference type="Pfam" id="PF01765">
    <property type="entry name" value="RRF"/>
    <property type="match status" value="1"/>
</dbReference>
<dbReference type="NCBIfam" id="TIGR00496">
    <property type="entry name" value="frr"/>
    <property type="match status" value="1"/>
</dbReference>
<dbReference type="RefSeq" id="WP_180136177.1">
    <property type="nucleotide sequence ID" value="NZ_JABMKT010000020.1"/>
</dbReference>
<comment type="function">
    <text evidence="5">Responsible for the release of ribosomes from messenger RNA at the termination of protein biosynthesis. May increase the efficiency of translation by recycling ribosomes from one round of translation to another.</text>
</comment>
<evidence type="ECO:0000313" key="9">
    <source>
        <dbReference type="Proteomes" id="UP000526184"/>
    </source>
</evidence>
<dbReference type="PANTHER" id="PTHR20982">
    <property type="entry name" value="RIBOSOME RECYCLING FACTOR"/>
    <property type="match status" value="1"/>
</dbReference>
<dbReference type="CDD" id="cd00520">
    <property type="entry name" value="RRF"/>
    <property type="match status" value="1"/>
</dbReference>
<reference evidence="8 9" key="1">
    <citation type="submission" date="2020-05" db="EMBL/GenBank/DDBJ databases">
        <title>Streptobacillus felis strain LHL191014123.</title>
        <authorList>
            <person name="Fawzy A."/>
            <person name="Rau J."/>
            <person name="Risse K."/>
            <person name="Schauerte N."/>
            <person name="Geiger C."/>
            <person name="Blom J."/>
            <person name="Imirzalioglu C."/>
            <person name="Falgenhauer J."/>
            <person name="Bach A."/>
            <person name="Herden C."/>
            <person name="Eisenberg T."/>
        </authorList>
    </citation>
    <scope>NUCLEOTIDE SEQUENCE [LARGE SCALE GENOMIC DNA]</scope>
    <source>
        <strain evidence="8 9">LHL191014123</strain>
    </source>
</reference>
<comment type="caution">
    <text evidence="8">The sequence shown here is derived from an EMBL/GenBank/DDBJ whole genome shotgun (WGS) entry which is preliminary data.</text>
</comment>
<keyword evidence="6" id="KW-0175">Coiled coil</keyword>
<organism evidence="8 9">
    <name type="scientific">Streptobacillus felis</name>
    <dbReference type="NCBI Taxonomy" id="1384509"/>
    <lineage>
        <taxon>Bacteria</taxon>
        <taxon>Fusobacteriati</taxon>
        <taxon>Fusobacteriota</taxon>
        <taxon>Fusobacteriia</taxon>
        <taxon>Fusobacteriales</taxon>
        <taxon>Leptotrichiaceae</taxon>
        <taxon>Streptobacillus</taxon>
    </lineage>
</organism>